<evidence type="ECO:0000313" key="1">
    <source>
        <dbReference type="EMBL" id="GHM59532.1"/>
    </source>
</evidence>
<accession>A0A8J3MQG9</accession>
<dbReference type="AlphaFoldDB" id="A0A8J3MQG9"/>
<comment type="caution">
    <text evidence="1">The sequence shown here is derived from an EMBL/GenBank/DDBJ whole genome shotgun (WGS) entry which is preliminary data.</text>
</comment>
<evidence type="ECO:0000313" key="2">
    <source>
        <dbReference type="Proteomes" id="UP000637906"/>
    </source>
</evidence>
<reference evidence="1 2" key="1">
    <citation type="journal article" date="2021" name="Microb. Ecol.">
        <title>Candidatus Mesenet longicola: Novel Endosymbionts of Brontispa longissima that Induce Cytoplasmic Incompatibility.</title>
        <authorList>
            <person name="Takano S."/>
            <person name="Gotoh Y."/>
            <person name="Hayashi T."/>
        </authorList>
    </citation>
    <scope>NUCLEOTIDE SEQUENCE [LARGE SCALE GENOMIC DNA]</scope>
    <source>
        <strain evidence="1">L5</strain>
    </source>
</reference>
<sequence>MDERESQRFKDESIIQDLKSGKTALNNGINNNQLKQMV</sequence>
<keyword evidence="2" id="KW-1185">Reference proteome</keyword>
<organism evidence="1 2">
    <name type="scientific">Candidatus Mesenet longicola</name>
    <dbReference type="NCBI Taxonomy" id="1892558"/>
    <lineage>
        <taxon>Bacteria</taxon>
        <taxon>Pseudomonadati</taxon>
        <taxon>Pseudomonadota</taxon>
        <taxon>Alphaproteobacteria</taxon>
        <taxon>Rickettsiales</taxon>
        <taxon>Anaplasmataceae</taxon>
        <taxon>Candidatus Mesenet</taxon>
    </lineage>
</organism>
<gene>
    <name evidence="1" type="ORF">sL5_05250</name>
</gene>
<dbReference type="EMBL" id="BNGU01000017">
    <property type="protein sequence ID" value="GHM59532.1"/>
    <property type="molecule type" value="Genomic_DNA"/>
</dbReference>
<dbReference type="Proteomes" id="UP000637906">
    <property type="component" value="Unassembled WGS sequence"/>
</dbReference>
<proteinExistence type="predicted"/>
<protein>
    <submittedName>
        <fullName evidence="1">Uncharacterized protein</fullName>
    </submittedName>
</protein>
<name>A0A8J3MQG9_9RICK</name>